<dbReference type="PRINTS" id="PR00390">
    <property type="entry name" value="PHPHLIPASEC"/>
</dbReference>
<feature type="compositionally biased region" description="Basic and acidic residues" evidence="12">
    <location>
        <begin position="920"/>
        <end position="944"/>
    </location>
</feature>
<feature type="compositionally biased region" description="Basic residues" evidence="12">
    <location>
        <begin position="637"/>
        <end position="652"/>
    </location>
</feature>
<dbReference type="InterPro" id="IPR017946">
    <property type="entry name" value="PLC-like_Pdiesterase_TIM-brl"/>
</dbReference>
<keyword evidence="6 11" id="KW-0378">Hydrolase</keyword>
<sequence length="1250" mass="142884">MWRSSNKYQNRENKTGNYHYKMFKCFNRKFKINEAAPPLDVKLAFVECTNHGDYMTAVQLRRFLVLYQEEKDCSLNHAEMIMEQVVQRRYPDNKSYHGKGLTINDFFHFLMFDDLNPPIRNEIHNDMDAPLSHYYIYTGHNSYLTGNQLSSDCSEVPIAKALQNGVRVIELDVWPNSSKDDINVLHGGTLTTPISLIRCLKTIKEFAFVASAYPVIITLEDHLTEELQAKVAEMITETFGLMLYIPESQRLQEFPSPESLKYRIVISTKPPKEYLEEKDKAIEEEPELETDDKSDGDQEYEDYSDNYINSGDLASGYRRLITIHAGKPKGSLRKELRAVSDKVRRLSLNELEIERAAASYGDDLVRFSQRNILRIYPKGTRVDSSNFKPLVAWMHGAQMIAFNMQVGWLFKAGVFNLDESKLNLSTNIVNFSTKKGYGKSLWLMQGMFKANGGCGYVKKPDFLLKNGPDNEVFDCKRNLPVKMTLKVRVYMGDGWRLDFSHTHFDTYSPPDFYTKVFIVGGPADDAKKKTKIITDDWCPVWNEEFTFPLTVPELAILGIEVREHDMSDKDDFGGQTWLPVSEIKPGIRSIPLSDKKGKKFNNVRLLMRFEFVETNKYPAPIHILSSSSVSGNYQNKNKNKTKSKNHHRPKHTIKPESTSHPTIPMSKQTYKVCFCFQRRFHVTVSEAPADIKSLFQEYSENGIMTVDHLHRFLINVQKEPNATKEEAQAIIDNLHLNIFHRKALNLEGFFKYLFGVGNPPLSPSLVAHHDMTAPLSHYFIFTGHNSYLTGNQLNSDCSDAPIIQALKRGVRVIELDIWPNSKKDNVDVLHGGTLTTPVELIKCLRSIKEHAFVVSEYPVVITLEDHLTPDLQAKVAEMLIQTFGEILFTPGSECLKEFPSPEFLKKRIIISTKPPKEYLESKNIKEKENDAQKGKSSSDEEAWGKEVPNLKGVTGAHEKDGLDEENNYDDDLDEKSQPNIAPEYKNLIAIHAGKPKGGLTECLKVDPNNVRRLSLSEQQLEDAVGTYGKDIVRFTQRNILRVYPKGIRVDSSNYNPLIGWSHGAQMVAFNMQGYGRSLWLMHGMFRANGGCGYVKKPDFLVKAGPHNEVFDPSVKFPVKKTLKKVTVYMGEGWYFDFRHTHFDAYSPPDFYTRVGIAGVPADTIMKKTRTLEDNWVPAWNEEFEFPLTIPELALLRIEVHEYDMSEKDDFGGQTCLPVSELRSGIRAVPLHDRKGEKYRSVKLLMRFEFI</sequence>
<dbReference type="PANTHER" id="PTHR10336">
    <property type="entry name" value="PHOSPHOINOSITIDE-SPECIFIC PHOSPHOLIPASE C FAMILY PROTEIN"/>
    <property type="match status" value="1"/>
</dbReference>
<dbReference type="Pfam" id="PF00388">
    <property type="entry name" value="PI-PLC-X"/>
    <property type="match status" value="2"/>
</dbReference>
<evidence type="ECO:0000256" key="6">
    <source>
        <dbReference type="ARBA" id="ARBA00022801"/>
    </source>
</evidence>
<organism evidence="15 16">
    <name type="scientific">Acer yangbiense</name>
    <dbReference type="NCBI Taxonomy" id="1000413"/>
    <lineage>
        <taxon>Eukaryota</taxon>
        <taxon>Viridiplantae</taxon>
        <taxon>Streptophyta</taxon>
        <taxon>Embryophyta</taxon>
        <taxon>Tracheophyta</taxon>
        <taxon>Spermatophyta</taxon>
        <taxon>Magnoliopsida</taxon>
        <taxon>eudicotyledons</taxon>
        <taxon>Gunneridae</taxon>
        <taxon>Pentapetalae</taxon>
        <taxon>rosids</taxon>
        <taxon>malvids</taxon>
        <taxon>Sapindales</taxon>
        <taxon>Sapindaceae</taxon>
        <taxon>Hippocastanoideae</taxon>
        <taxon>Acereae</taxon>
        <taxon>Acer</taxon>
    </lineage>
</organism>
<proteinExistence type="predicted"/>
<keyword evidence="8 11" id="KW-0443">Lipid metabolism</keyword>
<comment type="caution">
    <text evidence="15">The sequence shown here is derived from an EMBL/GenBank/DDBJ whole genome shotgun (WGS) entry which is preliminary data.</text>
</comment>
<dbReference type="CDD" id="cd08599">
    <property type="entry name" value="PI-PLCc_plant"/>
    <property type="match status" value="1"/>
</dbReference>
<dbReference type="PROSITE" id="PS50004">
    <property type="entry name" value="C2"/>
    <property type="match status" value="2"/>
</dbReference>
<dbReference type="CDD" id="cd00275">
    <property type="entry name" value="C2_PLC_like"/>
    <property type="match status" value="2"/>
</dbReference>
<dbReference type="Pfam" id="PF09279">
    <property type="entry name" value="EF-hand_like"/>
    <property type="match status" value="2"/>
</dbReference>
<evidence type="ECO:0000256" key="5">
    <source>
        <dbReference type="ARBA" id="ARBA00022475"/>
    </source>
</evidence>
<dbReference type="InterPro" id="IPR000909">
    <property type="entry name" value="PLipase_C_PInositol-sp_X_dom"/>
</dbReference>
<feature type="region of interest" description="Disordered" evidence="12">
    <location>
        <begin position="275"/>
        <end position="302"/>
    </location>
</feature>
<evidence type="ECO:0000256" key="4">
    <source>
        <dbReference type="ARBA" id="ARBA00012368"/>
    </source>
</evidence>
<comment type="catalytic activity">
    <reaction evidence="1 11">
        <text>a 1,2-diacyl-sn-glycero-3-phospho-(1D-myo-inositol-4,5-bisphosphate) + H2O = 1D-myo-inositol 1,4,5-trisphosphate + a 1,2-diacyl-sn-glycerol + H(+)</text>
        <dbReference type="Rhea" id="RHEA:33179"/>
        <dbReference type="ChEBI" id="CHEBI:15377"/>
        <dbReference type="ChEBI" id="CHEBI:15378"/>
        <dbReference type="ChEBI" id="CHEBI:17815"/>
        <dbReference type="ChEBI" id="CHEBI:58456"/>
        <dbReference type="ChEBI" id="CHEBI:203600"/>
        <dbReference type="EC" id="3.1.4.11"/>
    </reaction>
</comment>
<dbReference type="SUPFAM" id="SSF51695">
    <property type="entry name" value="PLC-like phosphodiesterases"/>
    <property type="match status" value="2"/>
</dbReference>
<dbReference type="GO" id="GO:0016042">
    <property type="term" value="P:lipid catabolic process"/>
    <property type="evidence" value="ECO:0007669"/>
    <property type="project" value="UniProtKB-KW"/>
</dbReference>
<dbReference type="Pfam" id="PF00168">
    <property type="entry name" value="C2"/>
    <property type="match status" value="2"/>
</dbReference>
<feature type="domain" description="PI-PLC Y-box" evidence="14">
    <location>
        <begin position="347"/>
        <end position="463"/>
    </location>
</feature>
<dbReference type="SMART" id="SM00149">
    <property type="entry name" value="PLCYc"/>
    <property type="match status" value="2"/>
</dbReference>
<feature type="domain" description="PI-PLC Y-box" evidence="14">
    <location>
        <begin position="1014"/>
        <end position="1100"/>
    </location>
</feature>
<evidence type="ECO:0000256" key="11">
    <source>
        <dbReference type="RuleBase" id="RU361133"/>
    </source>
</evidence>
<dbReference type="EC" id="3.1.4.11" evidence="4 11"/>
<dbReference type="Gene3D" id="1.10.238.10">
    <property type="entry name" value="EF-hand"/>
    <property type="match status" value="2"/>
</dbReference>
<evidence type="ECO:0000259" key="14">
    <source>
        <dbReference type="PROSITE" id="PS50008"/>
    </source>
</evidence>
<protein>
    <recommendedName>
        <fullName evidence="4 11">Phosphoinositide phospholipase C</fullName>
        <ecNumber evidence="4 11">3.1.4.11</ecNumber>
    </recommendedName>
</protein>
<feature type="domain" description="C2" evidence="13">
    <location>
        <begin position="1104"/>
        <end position="1232"/>
    </location>
</feature>
<dbReference type="Pfam" id="PF00387">
    <property type="entry name" value="PI-PLC-Y"/>
    <property type="match status" value="2"/>
</dbReference>
<feature type="domain" description="C2" evidence="13">
    <location>
        <begin position="464"/>
        <end position="594"/>
    </location>
</feature>
<dbReference type="SUPFAM" id="SSF47473">
    <property type="entry name" value="EF-hand"/>
    <property type="match status" value="2"/>
</dbReference>
<dbReference type="PROSITE" id="PS50008">
    <property type="entry name" value="PIPLC_Y_DOMAIN"/>
    <property type="match status" value="2"/>
</dbReference>
<evidence type="ECO:0000256" key="10">
    <source>
        <dbReference type="ARBA" id="ARBA00023224"/>
    </source>
</evidence>
<reference evidence="16" key="1">
    <citation type="journal article" date="2019" name="Gigascience">
        <title>De novo genome assembly of the endangered Acer yangbiense, a plant species with extremely small populations endemic to Yunnan Province, China.</title>
        <authorList>
            <person name="Yang J."/>
            <person name="Wariss H.M."/>
            <person name="Tao L."/>
            <person name="Zhang R."/>
            <person name="Yun Q."/>
            <person name="Hollingsworth P."/>
            <person name="Dao Z."/>
            <person name="Luo G."/>
            <person name="Guo H."/>
            <person name="Ma Y."/>
            <person name="Sun W."/>
        </authorList>
    </citation>
    <scope>NUCLEOTIDE SEQUENCE [LARGE SCALE GENOMIC DNA]</scope>
    <source>
        <strain evidence="16">cv. Malutang</strain>
    </source>
</reference>
<evidence type="ECO:0000256" key="12">
    <source>
        <dbReference type="SAM" id="MobiDB-lite"/>
    </source>
</evidence>
<keyword evidence="9" id="KW-0472">Membrane</keyword>
<dbReference type="InterPro" id="IPR001192">
    <property type="entry name" value="PI-PLC_fam"/>
</dbReference>
<keyword evidence="16" id="KW-1185">Reference proteome</keyword>
<dbReference type="GO" id="GO:0004435">
    <property type="term" value="F:phosphatidylinositol-4,5-bisphosphate phospholipase C activity"/>
    <property type="evidence" value="ECO:0007669"/>
    <property type="project" value="UniProtKB-EC"/>
</dbReference>
<evidence type="ECO:0000313" key="16">
    <source>
        <dbReference type="Proteomes" id="UP000323000"/>
    </source>
</evidence>
<evidence type="ECO:0000313" key="15">
    <source>
        <dbReference type="EMBL" id="TXG50125.1"/>
    </source>
</evidence>
<dbReference type="InterPro" id="IPR000008">
    <property type="entry name" value="C2_dom"/>
</dbReference>
<keyword evidence="10" id="KW-0807">Transducer</keyword>
<dbReference type="InterPro" id="IPR001711">
    <property type="entry name" value="PLipase_C_Pinositol-sp_Y"/>
</dbReference>
<comment type="cofactor">
    <cofactor evidence="2">
        <name>Ca(2+)</name>
        <dbReference type="ChEBI" id="CHEBI:29108"/>
    </cofactor>
</comment>
<dbReference type="GO" id="GO:0048015">
    <property type="term" value="P:phosphatidylinositol-mediated signaling"/>
    <property type="evidence" value="ECO:0007669"/>
    <property type="project" value="TreeGrafter"/>
</dbReference>
<dbReference type="GO" id="GO:0051209">
    <property type="term" value="P:release of sequestered calcium ion into cytosol"/>
    <property type="evidence" value="ECO:0007669"/>
    <property type="project" value="TreeGrafter"/>
</dbReference>
<evidence type="ECO:0000256" key="9">
    <source>
        <dbReference type="ARBA" id="ARBA00023136"/>
    </source>
</evidence>
<dbReference type="Proteomes" id="UP000323000">
    <property type="component" value="Chromosome 12"/>
</dbReference>
<dbReference type="InterPro" id="IPR035892">
    <property type="entry name" value="C2_domain_sf"/>
</dbReference>
<dbReference type="SMART" id="SM00239">
    <property type="entry name" value="C2"/>
    <property type="match status" value="2"/>
</dbReference>
<dbReference type="EMBL" id="VAHF01000012">
    <property type="protein sequence ID" value="TXG50125.1"/>
    <property type="molecule type" value="Genomic_DNA"/>
</dbReference>
<evidence type="ECO:0000256" key="2">
    <source>
        <dbReference type="ARBA" id="ARBA00001913"/>
    </source>
</evidence>
<gene>
    <name evidence="15" type="ORF">EZV62_026000</name>
</gene>
<dbReference type="FunFam" id="2.60.40.150:FF:000060">
    <property type="entry name" value="Phosphoinositide phospholipase C"/>
    <property type="match status" value="2"/>
</dbReference>
<evidence type="ECO:0000256" key="8">
    <source>
        <dbReference type="ARBA" id="ARBA00023098"/>
    </source>
</evidence>
<evidence type="ECO:0000256" key="7">
    <source>
        <dbReference type="ARBA" id="ARBA00022963"/>
    </source>
</evidence>
<dbReference type="Gene3D" id="2.60.40.150">
    <property type="entry name" value="C2 domain"/>
    <property type="match status" value="2"/>
</dbReference>
<accession>A0A5C7H049</accession>
<dbReference type="InterPro" id="IPR011992">
    <property type="entry name" value="EF-hand-dom_pair"/>
</dbReference>
<feature type="compositionally biased region" description="Acidic residues" evidence="12">
    <location>
        <begin position="961"/>
        <end position="973"/>
    </location>
</feature>
<dbReference type="SUPFAM" id="SSF49562">
    <property type="entry name" value="C2 domain (Calcium/lipid-binding domain, CaLB)"/>
    <property type="match status" value="2"/>
</dbReference>
<name>A0A5C7H049_9ROSI</name>
<dbReference type="GO" id="GO:0006950">
    <property type="term" value="P:response to stress"/>
    <property type="evidence" value="ECO:0007669"/>
    <property type="project" value="UniProtKB-ARBA"/>
</dbReference>
<feature type="region of interest" description="Disordered" evidence="12">
    <location>
        <begin position="628"/>
        <end position="661"/>
    </location>
</feature>
<dbReference type="AlphaFoldDB" id="A0A5C7H049"/>
<evidence type="ECO:0000256" key="3">
    <source>
        <dbReference type="ARBA" id="ARBA00004202"/>
    </source>
</evidence>
<dbReference type="InterPro" id="IPR015359">
    <property type="entry name" value="PLC_EF-hand-like"/>
</dbReference>
<keyword evidence="7 11" id="KW-0442">Lipid degradation</keyword>
<evidence type="ECO:0000256" key="1">
    <source>
        <dbReference type="ARBA" id="ARBA00001195"/>
    </source>
</evidence>
<evidence type="ECO:0000259" key="13">
    <source>
        <dbReference type="PROSITE" id="PS50004"/>
    </source>
</evidence>
<comment type="subcellular location">
    <subcellularLocation>
        <location evidence="3">Cell membrane</location>
        <topology evidence="3">Peripheral membrane protein</topology>
    </subcellularLocation>
</comment>
<dbReference type="SMART" id="SM00148">
    <property type="entry name" value="PLCXc"/>
    <property type="match status" value="2"/>
</dbReference>
<dbReference type="GO" id="GO:0005886">
    <property type="term" value="C:plasma membrane"/>
    <property type="evidence" value="ECO:0007669"/>
    <property type="project" value="UniProtKB-SubCell"/>
</dbReference>
<dbReference type="Gene3D" id="3.20.20.190">
    <property type="entry name" value="Phosphatidylinositol (PI) phosphodiesterase"/>
    <property type="match status" value="2"/>
</dbReference>
<dbReference type="OrthoDB" id="269822at2759"/>
<dbReference type="PANTHER" id="PTHR10336:SF154">
    <property type="entry name" value="PHOSPHOINOSITIDE PHOSPHOLIPASE C 2"/>
    <property type="match status" value="1"/>
</dbReference>
<feature type="region of interest" description="Disordered" evidence="12">
    <location>
        <begin position="920"/>
        <end position="976"/>
    </location>
</feature>
<keyword evidence="5" id="KW-1003">Cell membrane</keyword>
<dbReference type="PROSITE" id="PS50007">
    <property type="entry name" value="PIPLC_X_DOMAIN"/>
    <property type="match status" value="2"/>
</dbReference>